<dbReference type="Proteomes" id="UP001183629">
    <property type="component" value="Unassembled WGS sequence"/>
</dbReference>
<dbReference type="SUPFAM" id="SSF55961">
    <property type="entry name" value="Bet v1-like"/>
    <property type="match status" value="1"/>
</dbReference>
<dbReference type="Pfam" id="PF10604">
    <property type="entry name" value="Polyketide_cyc2"/>
    <property type="match status" value="1"/>
</dbReference>
<evidence type="ECO:0000313" key="1">
    <source>
        <dbReference type="EMBL" id="MDR7327699.1"/>
    </source>
</evidence>
<dbReference type="InterPro" id="IPR019587">
    <property type="entry name" value="Polyketide_cyclase/dehydratase"/>
</dbReference>
<dbReference type="EMBL" id="JAVDYC010000001">
    <property type="protein sequence ID" value="MDR7327699.1"/>
    <property type="molecule type" value="Genomic_DNA"/>
</dbReference>
<name>A0AAE3ZYQ9_9ACTN</name>
<dbReference type="RefSeq" id="WP_310428216.1">
    <property type="nucleotide sequence ID" value="NZ_JAVDYC010000001.1"/>
</dbReference>
<gene>
    <name evidence="1" type="ORF">J2S44_007949</name>
</gene>
<dbReference type="PANTHER" id="PTHR39332">
    <property type="entry name" value="BLL4707 PROTEIN"/>
    <property type="match status" value="1"/>
</dbReference>
<organism evidence="1 2">
    <name type="scientific">Catenuloplanes niger</name>
    <dbReference type="NCBI Taxonomy" id="587534"/>
    <lineage>
        <taxon>Bacteria</taxon>
        <taxon>Bacillati</taxon>
        <taxon>Actinomycetota</taxon>
        <taxon>Actinomycetes</taxon>
        <taxon>Micromonosporales</taxon>
        <taxon>Micromonosporaceae</taxon>
        <taxon>Catenuloplanes</taxon>
    </lineage>
</organism>
<dbReference type="InterPro" id="IPR023393">
    <property type="entry name" value="START-like_dom_sf"/>
</dbReference>
<protein>
    <submittedName>
        <fullName evidence="1">Uncharacterized protein</fullName>
    </submittedName>
</protein>
<reference evidence="1 2" key="1">
    <citation type="submission" date="2023-07" db="EMBL/GenBank/DDBJ databases">
        <title>Sequencing the genomes of 1000 actinobacteria strains.</title>
        <authorList>
            <person name="Klenk H.-P."/>
        </authorList>
    </citation>
    <scope>NUCLEOTIDE SEQUENCE [LARGE SCALE GENOMIC DNA]</scope>
    <source>
        <strain evidence="1 2">DSM 44711</strain>
    </source>
</reference>
<evidence type="ECO:0000313" key="2">
    <source>
        <dbReference type="Proteomes" id="UP001183629"/>
    </source>
</evidence>
<dbReference type="AlphaFoldDB" id="A0AAE3ZYQ9"/>
<dbReference type="PANTHER" id="PTHR39332:SF7">
    <property type="entry name" value="SRPBCC FAMILY PROTEIN"/>
    <property type="match status" value="1"/>
</dbReference>
<dbReference type="CDD" id="cd07821">
    <property type="entry name" value="PYR_PYL_RCAR_like"/>
    <property type="match status" value="1"/>
</dbReference>
<accession>A0AAE3ZYQ9</accession>
<dbReference type="Gene3D" id="3.30.530.20">
    <property type="match status" value="1"/>
</dbReference>
<proteinExistence type="predicted"/>
<keyword evidence="2" id="KW-1185">Reference proteome</keyword>
<sequence>MSRAYVSTVVPGEAGRVWAVIRDFGGLAGWHPGIARSDIATGDPAAVGAVRVVRFAAADIGTEERLVTLDDAGRTMGYEVAEHPFPARRITAVIRVSPVTDSGAAFVEWWADVDVDAADESDSVGFVTDLYGAGLAALRERFAA</sequence>
<comment type="caution">
    <text evidence="1">The sequence shown here is derived from an EMBL/GenBank/DDBJ whole genome shotgun (WGS) entry which is preliminary data.</text>
</comment>